<reference evidence="1 2" key="1">
    <citation type="submission" date="2023-05" db="EMBL/GenBank/DDBJ databases">
        <title>Lithophilousrod everest ZFBP1038 complete genpme.</title>
        <authorList>
            <person name="Tian M."/>
        </authorList>
    </citation>
    <scope>NUCLEOTIDE SEQUENCE [LARGE SCALE GENOMIC DNA]</scope>
    <source>
        <strain evidence="1 2">ZFBP1038</strain>
    </source>
</reference>
<gene>
    <name evidence="1" type="ORF">LWF01_15130</name>
</gene>
<dbReference type="EMBL" id="CP090958">
    <property type="protein sequence ID" value="WGW11409.1"/>
    <property type="molecule type" value="Genomic_DNA"/>
</dbReference>
<keyword evidence="2" id="KW-1185">Reference proteome</keyword>
<evidence type="ECO:0000313" key="2">
    <source>
        <dbReference type="Proteomes" id="UP001209083"/>
    </source>
</evidence>
<proteinExistence type="predicted"/>
<protein>
    <submittedName>
        <fullName evidence="1">Uncharacterized protein</fullName>
    </submittedName>
</protein>
<dbReference type="Proteomes" id="UP001209083">
    <property type="component" value="Chromosome"/>
</dbReference>
<evidence type="ECO:0000313" key="1">
    <source>
        <dbReference type="EMBL" id="WGW11409.1"/>
    </source>
</evidence>
<dbReference type="RefSeq" id="WP_349638197.1">
    <property type="nucleotide sequence ID" value="NZ_CP090958.1"/>
</dbReference>
<accession>A0ABY8QSY4</accession>
<sequence length="59" mass="6412">MNTQPAGPHDASVARAAVEPAINIDPDLWLPPRRERVSRVGRLAALATGIRRLFGAARR</sequence>
<name>A0ABY8QSY4_9MICO</name>
<organism evidence="1 2">
    <name type="scientific">Saxibacter everestensis</name>
    <dbReference type="NCBI Taxonomy" id="2909229"/>
    <lineage>
        <taxon>Bacteria</taxon>
        <taxon>Bacillati</taxon>
        <taxon>Actinomycetota</taxon>
        <taxon>Actinomycetes</taxon>
        <taxon>Micrococcales</taxon>
        <taxon>Brevibacteriaceae</taxon>
        <taxon>Saxibacter</taxon>
    </lineage>
</organism>